<dbReference type="Gene3D" id="2.40.50.140">
    <property type="entry name" value="Nucleic acid-binding proteins"/>
    <property type="match status" value="1"/>
</dbReference>
<evidence type="ECO:0000256" key="6">
    <source>
        <dbReference type="ARBA" id="ARBA00023146"/>
    </source>
</evidence>
<dbReference type="InterPro" id="IPR004115">
    <property type="entry name" value="GAD-like_sf"/>
</dbReference>
<evidence type="ECO:0000256" key="2">
    <source>
        <dbReference type="ARBA" id="ARBA00022598"/>
    </source>
</evidence>
<dbReference type="NCBIfam" id="TIGR00459">
    <property type="entry name" value="aspS_bact"/>
    <property type="match status" value="1"/>
</dbReference>
<keyword evidence="4" id="KW-0067">ATP-binding</keyword>
<gene>
    <name evidence="8" type="ORF">T552_03377</name>
</gene>
<dbReference type="NCBIfam" id="NF001750">
    <property type="entry name" value="PRK00476.1"/>
    <property type="match status" value="1"/>
</dbReference>
<dbReference type="GeneID" id="28938086"/>
<evidence type="ECO:0000313" key="9">
    <source>
        <dbReference type="Proteomes" id="UP000054454"/>
    </source>
</evidence>
<dbReference type="SUPFAM" id="SSF55681">
    <property type="entry name" value="Class II aaRS and biotin synthetases"/>
    <property type="match status" value="1"/>
</dbReference>
<dbReference type="InterPro" id="IPR045864">
    <property type="entry name" value="aa-tRNA-synth_II/BPL/LPL"/>
</dbReference>
<keyword evidence="5" id="KW-0648">Protein biosynthesis</keyword>
<dbReference type="PANTHER" id="PTHR22594:SF5">
    <property type="entry name" value="ASPARTATE--TRNA LIGASE, MITOCHONDRIAL"/>
    <property type="match status" value="1"/>
</dbReference>
<dbReference type="OrthoDB" id="439710at2759"/>
<accession>A0A0W4ZBF2</accession>
<dbReference type="InterPro" id="IPR004364">
    <property type="entry name" value="Aa-tRNA-synt_II"/>
</dbReference>
<dbReference type="GO" id="GO:0005524">
    <property type="term" value="F:ATP binding"/>
    <property type="evidence" value="ECO:0007669"/>
    <property type="project" value="UniProtKB-KW"/>
</dbReference>
<protein>
    <submittedName>
        <fullName evidence="8">Aspartate-tRNA ligase</fullName>
    </submittedName>
</protein>
<dbReference type="InterPro" id="IPR002312">
    <property type="entry name" value="Asp/Asn-tRNA-synth_IIb"/>
</dbReference>
<dbReference type="HAMAP" id="MF_00044">
    <property type="entry name" value="Asp_tRNA_synth_type1"/>
    <property type="match status" value="1"/>
</dbReference>
<evidence type="ECO:0000313" key="8">
    <source>
        <dbReference type="EMBL" id="KTW25764.1"/>
    </source>
</evidence>
<dbReference type="PROSITE" id="PS50862">
    <property type="entry name" value="AA_TRNA_LIGASE_II"/>
    <property type="match status" value="1"/>
</dbReference>
<keyword evidence="2 8" id="KW-0436">Ligase</keyword>
<dbReference type="SUPFAM" id="SSF50249">
    <property type="entry name" value="Nucleic acid-binding proteins"/>
    <property type="match status" value="1"/>
</dbReference>
<dbReference type="GO" id="GO:0004815">
    <property type="term" value="F:aspartate-tRNA ligase activity"/>
    <property type="evidence" value="ECO:0007669"/>
    <property type="project" value="EnsemblFungi"/>
</dbReference>
<dbReference type="EMBL" id="LFVZ01000016">
    <property type="protein sequence ID" value="KTW25764.1"/>
    <property type="molecule type" value="Genomic_DNA"/>
</dbReference>
<comment type="caution">
    <text evidence="8">The sequence shown here is derived from an EMBL/GenBank/DDBJ whole genome shotgun (WGS) entry which is preliminary data.</text>
</comment>
<dbReference type="InterPro" id="IPR004524">
    <property type="entry name" value="Asp-tRNA-ligase_1"/>
</dbReference>
<reference evidence="9" key="1">
    <citation type="journal article" date="2016" name="Nat. Commun.">
        <title>Genome analysis of three Pneumocystis species reveals adaptation mechanisms to life exclusively in mammalian hosts.</title>
        <authorList>
            <person name="Ma L."/>
            <person name="Chen Z."/>
            <person name="Huang D.W."/>
            <person name="Kutty G."/>
            <person name="Ishihara M."/>
            <person name="Wang H."/>
            <person name="Abouelleil A."/>
            <person name="Bishop L."/>
            <person name="Davey E."/>
            <person name="Deng R."/>
            <person name="Deng X."/>
            <person name="Fan L."/>
            <person name="Fantoni G."/>
            <person name="Fitzgerald M."/>
            <person name="Gogineni E."/>
            <person name="Goldberg J.M."/>
            <person name="Handley G."/>
            <person name="Hu X."/>
            <person name="Huber C."/>
            <person name="Jiao X."/>
            <person name="Jones K."/>
            <person name="Levin J.Z."/>
            <person name="Liu Y."/>
            <person name="Macdonald P."/>
            <person name="Melnikov A."/>
            <person name="Raley C."/>
            <person name="Sassi M."/>
            <person name="Sherman B.T."/>
            <person name="Song X."/>
            <person name="Sykes S."/>
            <person name="Tran B."/>
            <person name="Walsh L."/>
            <person name="Xia Y."/>
            <person name="Yang J."/>
            <person name="Young S."/>
            <person name="Zeng Q."/>
            <person name="Zheng X."/>
            <person name="Stephens R."/>
            <person name="Nusbaum C."/>
            <person name="Birren B.W."/>
            <person name="Azadi P."/>
            <person name="Lempicki R.A."/>
            <person name="Cuomo C.A."/>
            <person name="Kovacs J.A."/>
        </authorList>
    </citation>
    <scope>NUCLEOTIDE SEQUENCE [LARGE SCALE GENOMIC DNA]</scope>
    <source>
        <strain evidence="9">B80</strain>
    </source>
</reference>
<comment type="similarity">
    <text evidence="1">Belongs to the class-II aminoacyl-tRNA synthetase family. Type 1 subfamily.</text>
</comment>
<dbReference type="PRINTS" id="PR01042">
    <property type="entry name" value="TRNASYNTHASP"/>
</dbReference>
<keyword evidence="3" id="KW-0547">Nucleotide-binding</keyword>
<keyword evidence="9" id="KW-1185">Reference proteome</keyword>
<sequence>MYIFRRFGKNSGKRWVHSERRVISFRTIDNADEGTIVYLLGWFLRYKRKLSRYIQFYGLRDIFGKTVQLVLREGREGLGEEVEKVSAESVVEVKGMIRLRPKKDRIADEGLEVDMKGIRVINVAKPLPFQPMFVSSVNSNVRAKYRYLELRNPINQKALWLRAEIAKSIRDFFYERHFLEVETPLLFKSTAEGAREFIVPTRQNGYGYALPQSPQQYKQILMSSGIGRYYQLAKCFRNEDLRADRQPEFTQLDLEMSFVTQKDICCIVETLLKQLWKKYLGIEIEIPFRKISYETAMSKYGSDKPDLRYGLEIQNITSFLAPVASEYPIVDAIVIKNGLVISKNRFQIISKEISTYHQPIVVYIHSLDRLETWLSRTPFSLSSINNMKQLNNYLGLEVNDVIFLSQRSIKHSGNLTQLGHGRQLLYHECVKHKLMPSFSEKQFEFVWINEFPLFSHEKDDSKQDQARVLKSTHHPFTSPLEDDIYLLKKSPESVRADHYDIVVNGIELGGGSIRIHDTALQKYILEDILKLSQNEIDEFSHLFEILSSGCPPHGGIALGFDRLVAILHGTNVIRDVIAFPKTSSGVDPVVKSPGKISNSVLKYYNLDR</sequence>
<dbReference type="Pfam" id="PF00152">
    <property type="entry name" value="tRNA-synt_2"/>
    <property type="match status" value="1"/>
</dbReference>
<dbReference type="RefSeq" id="XP_018224373.1">
    <property type="nucleotide sequence ID" value="XM_018371883.1"/>
</dbReference>
<dbReference type="GO" id="GO:0070146">
    <property type="term" value="P:mitochondrial aspartyl-tRNA aminoacylation"/>
    <property type="evidence" value="ECO:0007669"/>
    <property type="project" value="EnsemblFungi"/>
</dbReference>
<name>A0A0W4ZBF2_PNEC8</name>
<dbReference type="Proteomes" id="UP000054454">
    <property type="component" value="Unassembled WGS sequence"/>
</dbReference>
<evidence type="ECO:0000256" key="3">
    <source>
        <dbReference type="ARBA" id="ARBA00022741"/>
    </source>
</evidence>
<evidence type="ECO:0000259" key="7">
    <source>
        <dbReference type="PROSITE" id="PS50862"/>
    </source>
</evidence>
<organism evidence="8 9">
    <name type="scientific">Pneumocystis carinii (strain B80)</name>
    <name type="common">Rat pneumocystis pneumonia agent</name>
    <name type="synonym">Pneumocystis carinii f. sp. carinii</name>
    <dbReference type="NCBI Taxonomy" id="1408658"/>
    <lineage>
        <taxon>Eukaryota</taxon>
        <taxon>Fungi</taxon>
        <taxon>Dikarya</taxon>
        <taxon>Ascomycota</taxon>
        <taxon>Taphrinomycotina</taxon>
        <taxon>Pneumocystomycetes</taxon>
        <taxon>Pneumocystaceae</taxon>
        <taxon>Pneumocystis</taxon>
    </lineage>
</organism>
<dbReference type="PANTHER" id="PTHR22594">
    <property type="entry name" value="ASPARTYL/LYSYL-TRNA SYNTHETASE"/>
    <property type="match status" value="1"/>
</dbReference>
<dbReference type="Gene3D" id="3.30.930.10">
    <property type="entry name" value="Bira Bifunctional Protein, Domain 2"/>
    <property type="match status" value="1"/>
</dbReference>
<dbReference type="GO" id="GO:0005739">
    <property type="term" value="C:mitochondrion"/>
    <property type="evidence" value="ECO:0007669"/>
    <property type="project" value="EnsemblFungi"/>
</dbReference>
<dbReference type="Gene3D" id="3.30.1360.30">
    <property type="entry name" value="GAD-like domain"/>
    <property type="match status" value="1"/>
</dbReference>
<dbReference type="AlphaFoldDB" id="A0A0W4ZBF2"/>
<evidence type="ECO:0000256" key="5">
    <source>
        <dbReference type="ARBA" id="ARBA00022917"/>
    </source>
</evidence>
<dbReference type="VEuPathDB" id="FungiDB:T552_03377"/>
<feature type="domain" description="Aminoacyl-transfer RNA synthetases class-II family profile" evidence="7">
    <location>
        <begin position="161"/>
        <end position="580"/>
    </location>
</feature>
<keyword evidence="6" id="KW-0030">Aminoacyl-tRNA synthetase</keyword>
<dbReference type="InterPro" id="IPR006195">
    <property type="entry name" value="aa-tRNA-synth_II"/>
</dbReference>
<evidence type="ECO:0000256" key="1">
    <source>
        <dbReference type="ARBA" id="ARBA00006303"/>
    </source>
</evidence>
<proteinExistence type="inferred from homology"/>
<evidence type="ECO:0000256" key="4">
    <source>
        <dbReference type="ARBA" id="ARBA00022840"/>
    </source>
</evidence>
<dbReference type="InterPro" id="IPR012340">
    <property type="entry name" value="NA-bd_OB-fold"/>
</dbReference>